<dbReference type="AlphaFoldDB" id="D9WLN5"/>
<gene>
    <name evidence="1" type="ORF">SSOG_03339</name>
</gene>
<accession>D9WLN5</accession>
<evidence type="ECO:0000313" key="2">
    <source>
        <dbReference type="Proteomes" id="UP000003963"/>
    </source>
</evidence>
<dbReference type="EMBL" id="GG657754">
    <property type="protein sequence ID" value="EFL23625.1"/>
    <property type="molecule type" value="Genomic_DNA"/>
</dbReference>
<dbReference type="HOGENOM" id="CLU_1601783_0_0_11"/>
<dbReference type="Proteomes" id="UP000003963">
    <property type="component" value="Unassembled WGS sequence"/>
</dbReference>
<keyword evidence="2" id="KW-1185">Reference proteome</keyword>
<reference evidence="1 2" key="1">
    <citation type="submission" date="2009-02" db="EMBL/GenBank/DDBJ databases">
        <title>Annotation of Streptomyces hygroscopicus strain ATCC 53653.</title>
        <authorList>
            <consortium name="The Broad Institute Genome Sequencing Platform"/>
            <consortium name="Broad Institute Microbial Sequencing Center"/>
            <person name="Fischbach M."/>
            <person name="Godfrey P."/>
            <person name="Ward D."/>
            <person name="Young S."/>
            <person name="Zeng Q."/>
            <person name="Koehrsen M."/>
            <person name="Alvarado L."/>
            <person name="Berlin A.M."/>
            <person name="Bochicchio J."/>
            <person name="Borenstein D."/>
            <person name="Chapman S.B."/>
            <person name="Chen Z."/>
            <person name="Engels R."/>
            <person name="Freedman E."/>
            <person name="Gellesch M."/>
            <person name="Goldberg J."/>
            <person name="Griggs A."/>
            <person name="Gujja S."/>
            <person name="Heilman E.R."/>
            <person name="Heiman D.I."/>
            <person name="Hepburn T.A."/>
            <person name="Howarth C."/>
            <person name="Jen D."/>
            <person name="Larson L."/>
            <person name="Lewis B."/>
            <person name="Mehta T."/>
            <person name="Park D."/>
            <person name="Pearson M."/>
            <person name="Richards J."/>
            <person name="Roberts A."/>
            <person name="Saif S."/>
            <person name="Shea T.D."/>
            <person name="Shenoy N."/>
            <person name="Sisk P."/>
            <person name="Stolte C."/>
            <person name="Sykes S.N."/>
            <person name="Thomson T."/>
            <person name="Walk T."/>
            <person name="White J."/>
            <person name="Yandava C."/>
            <person name="Straight P."/>
            <person name="Clardy J."/>
            <person name="Hung D."/>
            <person name="Kolter R."/>
            <person name="Mekalanos J."/>
            <person name="Walker S."/>
            <person name="Walsh C.T."/>
            <person name="Wieland-Brown L.C."/>
            <person name="Haas B."/>
            <person name="Nusbaum C."/>
            <person name="Birren B."/>
        </authorList>
    </citation>
    <scope>NUCLEOTIDE SEQUENCE [LARGE SCALE GENOMIC DNA]</scope>
    <source>
        <strain evidence="1 2">ATCC 53653</strain>
    </source>
</reference>
<sequence length="166" mass="18389">MDGNTLVAVCATVIALVSLTVSVHEGRATRRHNRLSVRPLLQFQQAWQPGKRSGLKLTNSGLGPAVIVRTVLSVDGNSLGEYNKPNVDVIRDMLPFRPTVITFAEKGFTRTDFDAYLLSVPVYDPESHGAFKEMLTQRVSLEIWYESLYGGEGYKVTVKPGEVLNH</sequence>
<organism evidence="1 2">
    <name type="scientific">Streptomyces himastatinicus ATCC 53653</name>
    <dbReference type="NCBI Taxonomy" id="457427"/>
    <lineage>
        <taxon>Bacteria</taxon>
        <taxon>Bacillati</taxon>
        <taxon>Actinomycetota</taxon>
        <taxon>Actinomycetes</taxon>
        <taxon>Kitasatosporales</taxon>
        <taxon>Streptomycetaceae</taxon>
        <taxon>Streptomyces</taxon>
        <taxon>Streptomyces violaceusniger group</taxon>
    </lineage>
</organism>
<protein>
    <submittedName>
        <fullName evidence="1">Uncharacterized protein</fullName>
    </submittedName>
</protein>
<proteinExistence type="predicted"/>
<evidence type="ECO:0000313" key="1">
    <source>
        <dbReference type="EMBL" id="EFL23625.1"/>
    </source>
</evidence>
<name>D9WLN5_9ACTN</name>